<gene>
    <name evidence="7" type="ORF">GII31_04045</name>
</gene>
<dbReference type="PANTHER" id="PTHR30011:SF16">
    <property type="entry name" value="C2H2 FINGER DOMAIN TRANSCRIPTION FACTOR (EUROFUNG)-RELATED"/>
    <property type="match status" value="1"/>
</dbReference>
<evidence type="ECO:0000313" key="8">
    <source>
        <dbReference type="Proteomes" id="UP001059836"/>
    </source>
</evidence>
<sequence length="381" mass="39510">MSSSVTGLTTGMVAPVPGTSRSSSSTSCTVMNLPFALHTWLRRTLCSGRTERRGDVSLAGNPPSRLFRSRSALTCFFPVVRTILKRMSEPPVPGPPIVLIALTRPLLAQVLGPDRPRDRVALLGRRLDAAAHAVILGSDLLEQSSAGSRVEAGLDPSVAAITLAAHTHRVGLVIAAAAGRDHPYNLARRVAGVDHATGGRAGLAIAAADHAATAGNPWTRADQGVAAADAVTAIRDLWRSYPADAIIADPNTGVFAESDRIVAIDHRGAYDIAGPFQVPSSPQVWPPVFVSAAAATESTTRELAAIADVVVPVNTGGDGIVVHPPGRPSELDELLAGLPAIAEHTTEPVSLRAALGLALPDPRPVGRSVFPTATSPEVSRA</sequence>
<keyword evidence="2" id="KW-0288">FMN</keyword>
<evidence type="ECO:0000313" key="7">
    <source>
        <dbReference type="EMBL" id="QHN34193.1"/>
    </source>
</evidence>
<evidence type="ECO:0000256" key="5">
    <source>
        <dbReference type="SAM" id="MobiDB-lite"/>
    </source>
</evidence>
<keyword evidence="8" id="KW-1185">Reference proteome</keyword>
<dbReference type="EMBL" id="CP045809">
    <property type="protein sequence ID" value="QHN34193.1"/>
    <property type="molecule type" value="Genomic_DNA"/>
</dbReference>
<keyword evidence="4" id="KW-0503">Monooxygenase</keyword>
<keyword evidence="1" id="KW-0285">Flavoprotein</keyword>
<dbReference type="InterPro" id="IPR011251">
    <property type="entry name" value="Luciferase-like_dom"/>
</dbReference>
<dbReference type="Gene3D" id="3.20.20.30">
    <property type="entry name" value="Luciferase-like domain"/>
    <property type="match status" value="1"/>
</dbReference>
<dbReference type="InterPro" id="IPR051260">
    <property type="entry name" value="Diverse_substr_monoxygenases"/>
</dbReference>
<name>A0ABX6IEH8_9ACTN</name>
<reference evidence="7" key="1">
    <citation type="journal article" date="2021" name="Nat. Microbiol.">
        <title>Cocultivation of an ultrasmall environmental parasitic bacterium with lytic ability against bacteria associated with wastewater foams.</title>
        <authorList>
            <person name="Batinovic S."/>
            <person name="Rose J.J.A."/>
            <person name="Ratcliffe J."/>
            <person name="Seviour R.J."/>
            <person name="Petrovski S."/>
        </authorList>
    </citation>
    <scope>NUCLEOTIDE SEQUENCE</scope>
    <source>
        <strain evidence="7">CON9</strain>
    </source>
</reference>
<dbReference type="Pfam" id="PF00296">
    <property type="entry name" value="Bac_luciferase"/>
    <property type="match status" value="1"/>
</dbReference>
<dbReference type="PANTHER" id="PTHR30011">
    <property type="entry name" value="ALKANESULFONATE MONOOXYGENASE-RELATED"/>
    <property type="match status" value="1"/>
</dbReference>
<evidence type="ECO:0000256" key="4">
    <source>
        <dbReference type="ARBA" id="ARBA00023033"/>
    </source>
</evidence>
<keyword evidence="3" id="KW-0560">Oxidoreductase</keyword>
<organism evidence="7 8">
    <name type="scientific">Gordonia pseudamarae</name>
    <dbReference type="NCBI Taxonomy" id="2831662"/>
    <lineage>
        <taxon>Bacteria</taxon>
        <taxon>Bacillati</taxon>
        <taxon>Actinomycetota</taxon>
        <taxon>Actinomycetes</taxon>
        <taxon>Mycobacteriales</taxon>
        <taxon>Gordoniaceae</taxon>
        <taxon>Gordonia</taxon>
    </lineage>
</organism>
<evidence type="ECO:0000259" key="6">
    <source>
        <dbReference type="Pfam" id="PF00296"/>
    </source>
</evidence>
<evidence type="ECO:0000256" key="1">
    <source>
        <dbReference type="ARBA" id="ARBA00022630"/>
    </source>
</evidence>
<feature type="domain" description="Luciferase-like" evidence="6">
    <location>
        <begin position="150"/>
        <end position="314"/>
    </location>
</feature>
<proteinExistence type="predicted"/>
<protein>
    <submittedName>
        <fullName evidence="7">LLM class flavin-dependent oxidoreductase</fullName>
    </submittedName>
</protein>
<dbReference type="Proteomes" id="UP001059836">
    <property type="component" value="Chromosome"/>
</dbReference>
<accession>A0ABX6IEH8</accession>
<evidence type="ECO:0000256" key="2">
    <source>
        <dbReference type="ARBA" id="ARBA00022643"/>
    </source>
</evidence>
<feature type="region of interest" description="Disordered" evidence="5">
    <location>
        <begin position="1"/>
        <end position="23"/>
    </location>
</feature>
<dbReference type="SUPFAM" id="SSF51679">
    <property type="entry name" value="Bacterial luciferase-like"/>
    <property type="match status" value="1"/>
</dbReference>
<evidence type="ECO:0000256" key="3">
    <source>
        <dbReference type="ARBA" id="ARBA00023002"/>
    </source>
</evidence>
<dbReference type="InterPro" id="IPR036661">
    <property type="entry name" value="Luciferase-like_sf"/>
</dbReference>